<evidence type="ECO:0008006" key="5">
    <source>
        <dbReference type="Google" id="ProtNLM"/>
    </source>
</evidence>
<comment type="caution">
    <text evidence="3">The sequence shown here is derived from an EMBL/GenBank/DDBJ whole genome shotgun (WGS) entry which is preliminary data.</text>
</comment>
<keyword evidence="2" id="KW-0732">Signal</keyword>
<proteinExistence type="predicted"/>
<sequence length="591" mass="64261">MRIPSLFLRASLHVLCVLPVFLAAPGSSQSQPTQPDREAFTITRWQLDLRIAPADGTLAANGTLTLRNDSLVPQSQAVLQISSTLRWNSITIGGTPAEFKRSELRSDFDHTGSLSEAVIALPHAVAPQGTIEMEVDYAGTIPLDARRLTETSSGRIPLAVAEASDWDRISNEYTIVRGAGYVAWYPIALEPDSLAWAQRFFEHLGAWRQRHAASRLSIDVCVNALVPAGFTVIASGKPRPAAASSSGRSKCVGFDFDLANDRVPVLAAALFGVAEREHATAYYLGSRPTALDVLAAFETAEQTLAAWSPAVFTPREKSAMVQLPGAHIAAFESGPFLTTPFDASDKLLLQTNAARQIAHASFASPRLWIDEGVAQFAQVLIHEHAAGRKAALAFMNTRTPILAQVEDSLLQSDDELRGDPLVLSRNDVLTRLKGMFVWSMLRDMAGDAALQRALAAYRAADDKEPSYIQRLLEHESQVGGKRVDLEWFFDDWIYRDRGLPAFKIAEVKVRPTLRNSFTVEATIENSGDAGAEVPVAVTTSAGETEQRVLVPAGQKVTAHITVSAQPTSVMVNDGSVPEADRSDNTWKNEKK</sequence>
<dbReference type="Gene3D" id="1.10.390.10">
    <property type="entry name" value="Neutral Protease Domain 2"/>
    <property type="match status" value="1"/>
</dbReference>
<dbReference type="SUPFAM" id="SSF55486">
    <property type="entry name" value="Metalloproteases ('zincins'), catalytic domain"/>
    <property type="match status" value="1"/>
</dbReference>
<feature type="region of interest" description="Disordered" evidence="1">
    <location>
        <begin position="568"/>
        <end position="591"/>
    </location>
</feature>
<dbReference type="InterPro" id="IPR027268">
    <property type="entry name" value="Peptidase_M4/M1_CTD_sf"/>
</dbReference>
<dbReference type="AlphaFoldDB" id="A0A932ERR7"/>
<feature type="compositionally biased region" description="Basic and acidic residues" evidence="1">
    <location>
        <begin position="578"/>
        <end position="591"/>
    </location>
</feature>
<feature type="signal peptide" evidence="2">
    <location>
        <begin position="1"/>
        <end position="23"/>
    </location>
</feature>
<dbReference type="Proteomes" id="UP000779809">
    <property type="component" value="Unassembled WGS sequence"/>
</dbReference>
<evidence type="ECO:0000256" key="2">
    <source>
        <dbReference type="SAM" id="SignalP"/>
    </source>
</evidence>
<name>A0A932ERR7_9BACT</name>
<organism evidence="3 4">
    <name type="scientific">Candidatus Korobacter versatilis</name>
    <dbReference type="NCBI Taxonomy" id="658062"/>
    <lineage>
        <taxon>Bacteria</taxon>
        <taxon>Pseudomonadati</taxon>
        <taxon>Acidobacteriota</taxon>
        <taxon>Terriglobia</taxon>
        <taxon>Terriglobales</taxon>
        <taxon>Candidatus Korobacteraceae</taxon>
        <taxon>Candidatus Korobacter</taxon>
    </lineage>
</organism>
<evidence type="ECO:0000313" key="4">
    <source>
        <dbReference type="Proteomes" id="UP000779809"/>
    </source>
</evidence>
<accession>A0A932ERR7</accession>
<evidence type="ECO:0000256" key="1">
    <source>
        <dbReference type="SAM" id="MobiDB-lite"/>
    </source>
</evidence>
<reference evidence="3" key="1">
    <citation type="submission" date="2020-07" db="EMBL/GenBank/DDBJ databases">
        <title>Huge and variable diversity of episymbiotic CPR bacteria and DPANN archaea in groundwater ecosystems.</title>
        <authorList>
            <person name="He C.Y."/>
            <person name="Keren R."/>
            <person name="Whittaker M."/>
            <person name="Farag I.F."/>
            <person name="Doudna J."/>
            <person name="Cate J.H.D."/>
            <person name="Banfield J.F."/>
        </authorList>
    </citation>
    <scope>NUCLEOTIDE SEQUENCE</scope>
    <source>
        <strain evidence="3">NC_groundwater_580_Pr5_B-0.1um_64_19</strain>
    </source>
</reference>
<feature type="chain" id="PRO_5037669727" description="Peptidase M1, membrane alanine aminopeptidase" evidence="2">
    <location>
        <begin position="24"/>
        <end position="591"/>
    </location>
</feature>
<dbReference type="EMBL" id="JACPNR010000013">
    <property type="protein sequence ID" value="MBI2679150.1"/>
    <property type="molecule type" value="Genomic_DNA"/>
</dbReference>
<gene>
    <name evidence="3" type="ORF">HYX28_10260</name>
</gene>
<evidence type="ECO:0000313" key="3">
    <source>
        <dbReference type="EMBL" id="MBI2679150.1"/>
    </source>
</evidence>
<protein>
    <recommendedName>
        <fullName evidence="5">Peptidase M1, membrane alanine aminopeptidase</fullName>
    </recommendedName>
</protein>